<gene>
    <name evidence="1" type="ORF">BECKLFY1418B_GA0070995_100358</name>
</gene>
<reference evidence="1" key="1">
    <citation type="submission" date="2019-02" db="EMBL/GenBank/DDBJ databases">
        <authorList>
            <person name="Gruber-Vodicka R. H."/>
            <person name="Seah K. B. B."/>
        </authorList>
    </citation>
    <scope>NUCLEOTIDE SEQUENCE</scope>
    <source>
        <strain evidence="1">BECK_M7</strain>
    </source>
</reference>
<proteinExistence type="predicted"/>
<dbReference type="AlphaFoldDB" id="A0A450U5M2"/>
<name>A0A450U5M2_9GAMM</name>
<protein>
    <submittedName>
        <fullName evidence="1">Uncharacterized protein</fullName>
    </submittedName>
</protein>
<organism evidence="1">
    <name type="scientific">Candidatus Kentrum sp. LFY</name>
    <dbReference type="NCBI Taxonomy" id="2126342"/>
    <lineage>
        <taxon>Bacteria</taxon>
        <taxon>Pseudomonadati</taxon>
        <taxon>Pseudomonadota</taxon>
        <taxon>Gammaproteobacteria</taxon>
        <taxon>Candidatus Kentrum</taxon>
    </lineage>
</organism>
<evidence type="ECO:0000313" key="1">
    <source>
        <dbReference type="EMBL" id="VFJ86494.1"/>
    </source>
</evidence>
<dbReference type="EMBL" id="CAADFF010000003">
    <property type="protein sequence ID" value="VFJ86494.1"/>
    <property type="molecule type" value="Genomic_DNA"/>
</dbReference>
<sequence>MVPEQDLVVIDPDPGVYAAAVILVGHGIHQGFPQGLPRYRIGFDPLYSLVGDQGLQILGQEQIQGPIDLGKEVAVDLIVIANFTVGLEIADLRLSSSRLTCRGTVPVPKPLQKGKSNDTLPIGLRRALQFGPSRLFTSRSAWQMCRVPRNTDFALPMPTHAVPVRAQASPSMRK</sequence>
<accession>A0A450U5M2</accession>